<dbReference type="EMBL" id="MU853370">
    <property type="protein sequence ID" value="KAK4107691.1"/>
    <property type="molecule type" value="Genomic_DNA"/>
</dbReference>
<dbReference type="AlphaFoldDB" id="A0AAN6QDP1"/>
<dbReference type="GeneID" id="89940413"/>
<dbReference type="PANTHER" id="PTHR11040:SF55">
    <property type="entry name" value="MEMBRANE ZINC ION TRANSPORTER, PUTATIVE (AFU_ORTHOLOGUE AFUA_6G00470)-RELATED"/>
    <property type="match status" value="1"/>
</dbReference>
<feature type="transmembrane region" description="Helical" evidence="6">
    <location>
        <begin position="185"/>
        <end position="207"/>
    </location>
</feature>
<keyword evidence="8" id="KW-1185">Reference proteome</keyword>
<keyword evidence="2 6" id="KW-0812">Transmembrane</keyword>
<feature type="transmembrane region" description="Helical" evidence="6">
    <location>
        <begin position="120"/>
        <end position="143"/>
    </location>
</feature>
<dbReference type="Pfam" id="PF02535">
    <property type="entry name" value="Zip"/>
    <property type="match status" value="1"/>
</dbReference>
<feature type="transmembrane region" description="Helical" evidence="6">
    <location>
        <begin position="512"/>
        <end position="532"/>
    </location>
</feature>
<dbReference type="PANTHER" id="PTHR11040">
    <property type="entry name" value="ZINC/IRON TRANSPORTER"/>
    <property type="match status" value="1"/>
</dbReference>
<evidence type="ECO:0000313" key="7">
    <source>
        <dbReference type="EMBL" id="KAK4107691.1"/>
    </source>
</evidence>
<feature type="compositionally biased region" description="Basic and acidic residues" evidence="5">
    <location>
        <begin position="341"/>
        <end position="355"/>
    </location>
</feature>
<dbReference type="Proteomes" id="UP001302812">
    <property type="component" value="Unassembled WGS sequence"/>
</dbReference>
<reference evidence="7" key="1">
    <citation type="journal article" date="2023" name="Mol. Phylogenet. Evol.">
        <title>Genome-scale phylogeny and comparative genomics of the fungal order Sordariales.</title>
        <authorList>
            <person name="Hensen N."/>
            <person name="Bonometti L."/>
            <person name="Westerberg I."/>
            <person name="Brannstrom I.O."/>
            <person name="Guillou S."/>
            <person name="Cros-Aarteil S."/>
            <person name="Calhoun S."/>
            <person name="Haridas S."/>
            <person name="Kuo A."/>
            <person name="Mondo S."/>
            <person name="Pangilinan J."/>
            <person name="Riley R."/>
            <person name="LaButti K."/>
            <person name="Andreopoulos B."/>
            <person name="Lipzen A."/>
            <person name="Chen C."/>
            <person name="Yan M."/>
            <person name="Daum C."/>
            <person name="Ng V."/>
            <person name="Clum A."/>
            <person name="Steindorff A."/>
            <person name="Ohm R.A."/>
            <person name="Martin F."/>
            <person name="Silar P."/>
            <person name="Natvig D.O."/>
            <person name="Lalanne C."/>
            <person name="Gautier V."/>
            <person name="Ament-Velasquez S.L."/>
            <person name="Kruys A."/>
            <person name="Hutchinson M.I."/>
            <person name="Powell A.J."/>
            <person name="Barry K."/>
            <person name="Miller A.N."/>
            <person name="Grigoriev I.V."/>
            <person name="Debuchy R."/>
            <person name="Gladieux P."/>
            <person name="Hiltunen Thoren M."/>
            <person name="Johannesson H."/>
        </authorList>
    </citation>
    <scope>NUCLEOTIDE SEQUENCE</scope>
    <source>
        <strain evidence="7">CBS 508.74</strain>
    </source>
</reference>
<dbReference type="InterPro" id="IPR003689">
    <property type="entry name" value="ZIP"/>
</dbReference>
<feature type="transmembrane region" description="Helical" evidence="6">
    <location>
        <begin position="219"/>
        <end position="240"/>
    </location>
</feature>
<evidence type="ECO:0000313" key="8">
    <source>
        <dbReference type="Proteomes" id="UP001302812"/>
    </source>
</evidence>
<accession>A0AAN6QDP1</accession>
<name>A0AAN6QDP1_9PEZI</name>
<proteinExistence type="predicted"/>
<evidence type="ECO:0000256" key="4">
    <source>
        <dbReference type="ARBA" id="ARBA00023136"/>
    </source>
</evidence>
<feature type="transmembrane region" description="Helical" evidence="6">
    <location>
        <begin position="404"/>
        <end position="427"/>
    </location>
</feature>
<keyword evidence="4 6" id="KW-0472">Membrane</keyword>
<feature type="region of interest" description="Disordered" evidence="5">
    <location>
        <begin position="329"/>
        <end position="355"/>
    </location>
</feature>
<feature type="transmembrane region" description="Helical" evidence="6">
    <location>
        <begin position="379"/>
        <end position="398"/>
    </location>
</feature>
<feature type="transmembrane region" description="Helical" evidence="6">
    <location>
        <begin position="469"/>
        <end position="491"/>
    </location>
</feature>
<protein>
    <submittedName>
        <fullName evidence="7">Zip-domain-containing protein</fullName>
    </submittedName>
</protein>
<comment type="caution">
    <text evidence="7">The sequence shown here is derived from an EMBL/GenBank/DDBJ whole genome shotgun (WGS) entry which is preliminary data.</text>
</comment>
<dbReference type="GO" id="GO:0005385">
    <property type="term" value="F:zinc ion transmembrane transporter activity"/>
    <property type="evidence" value="ECO:0007669"/>
    <property type="project" value="TreeGrafter"/>
</dbReference>
<evidence type="ECO:0000256" key="1">
    <source>
        <dbReference type="ARBA" id="ARBA00004141"/>
    </source>
</evidence>
<evidence type="ECO:0000256" key="5">
    <source>
        <dbReference type="SAM" id="MobiDB-lite"/>
    </source>
</evidence>
<dbReference type="GO" id="GO:0005886">
    <property type="term" value="C:plasma membrane"/>
    <property type="evidence" value="ECO:0007669"/>
    <property type="project" value="TreeGrafter"/>
</dbReference>
<evidence type="ECO:0000256" key="2">
    <source>
        <dbReference type="ARBA" id="ARBA00022692"/>
    </source>
</evidence>
<feature type="region of interest" description="Disordered" evidence="5">
    <location>
        <begin position="1"/>
        <end position="22"/>
    </location>
</feature>
<gene>
    <name evidence="7" type="ORF">N656DRAFT_785016</name>
</gene>
<evidence type="ECO:0000256" key="6">
    <source>
        <dbReference type="SAM" id="Phobius"/>
    </source>
</evidence>
<feature type="transmembrane region" description="Helical" evidence="6">
    <location>
        <begin position="260"/>
        <end position="282"/>
    </location>
</feature>
<organism evidence="7 8">
    <name type="scientific">Canariomyces notabilis</name>
    <dbReference type="NCBI Taxonomy" id="2074819"/>
    <lineage>
        <taxon>Eukaryota</taxon>
        <taxon>Fungi</taxon>
        <taxon>Dikarya</taxon>
        <taxon>Ascomycota</taxon>
        <taxon>Pezizomycotina</taxon>
        <taxon>Sordariomycetes</taxon>
        <taxon>Sordariomycetidae</taxon>
        <taxon>Sordariales</taxon>
        <taxon>Chaetomiaceae</taxon>
        <taxon>Canariomyces</taxon>
    </lineage>
</organism>
<sequence length="533" mass="57132">MNRPSRTDDDFDHPTWNQNPPFLAADLTTRQDLNGIANAREHRNRDPGPANSFGILDDEKIAADGRVSDSRDITRQHRPSVMSGRFTRPLIAAPKTVLGGEGQACLSTPPIRPPSSWTGWIASVAIVSTVVIFLEKFFMVLFASTVKPVDLNAIRGGTTLRRLSRRQDACVGQAGGISSDYNTPLHVGALIIILGVSSFACGVPMLAAKFPVLRIPEPFFFGVRHFGTGVLLATAFVHLLPTAFISLGNPCLSNFWTTDYPAMPGAIALVGIFFVSVIEMVFSPARGFIPRPDAGLESQSAVTVRRSVGAGHCGHASDVAAAITRPATNTRCGSIEPEPAPMRDHHTSGEKSKETLEIESQGTELTAEQLHKKSILQCMLLEVGILFHSVFIGMALSVAVGGDFVVLLIAIAFHQTFEGLALGARIASITWPKNTLQPWLMVLAYGCTTPIGQAIGLATHTLYSPDSEFGLILVGTMNAVSSGLLVFAALIELLAEDFLSDHSWGVLRGRKRVVACLLVLFGAVCMSLVGAWA</sequence>
<feature type="transmembrane region" description="Helical" evidence="6">
    <location>
        <begin position="439"/>
        <end position="463"/>
    </location>
</feature>
<reference evidence="7" key="2">
    <citation type="submission" date="2023-05" db="EMBL/GenBank/DDBJ databases">
        <authorList>
            <consortium name="Lawrence Berkeley National Laboratory"/>
            <person name="Steindorff A."/>
            <person name="Hensen N."/>
            <person name="Bonometti L."/>
            <person name="Westerberg I."/>
            <person name="Brannstrom I.O."/>
            <person name="Guillou S."/>
            <person name="Cros-Aarteil S."/>
            <person name="Calhoun S."/>
            <person name="Haridas S."/>
            <person name="Kuo A."/>
            <person name="Mondo S."/>
            <person name="Pangilinan J."/>
            <person name="Riley R."/>
            <person name="Labutti K."/>
            <person name="Andreopoulos B."/>
            <person name="Lipzen A."/>
            <person name="Chen C."/>
            <person name="Yanf M."/>
            <person name="Daum C."/>
            <person name="Ng V."/>
            <person name="Clum A."/>
            <person name="Ohm R."/>
            <person name="Martin F."/>
            <person name="Silar P."/>
            <person name="Natvig D."/>
            <person name="Lalanne C."/>
            <person name="Gautier V."/>
            <person name="Ament-Velasquez S.L."/>
            <person name="Kruys A."/>
            <person name="Hutchinson M.I."/>
            <person name="Powell A.J."/>
            <person name="Barry K."/>
            <person name="Miller A.N."/>
            <person name="Grigoriev I.V."/>
            <person name="Debuchy R."/>
            <person name="Gladieux P."/>
            <person name="Thoren M.H."/>
            <person name="Johannesson H."/>
        </authorList>
    </citation>
    <scope>NUCLEOTIDE SEQUENCE</scope>
    <source>
        <strain evidence="7">CBS 508.74</strain>
    </source>
</reference>
<comment type="subcellular location">
    <subcellularLocation>
        <location evidence="1">Membrane</location>
        <topology evidence="1">Multi-pass membrane protein</topology>
    </subcellularLocation>
</comment>
<keyword evidence="3 6" id="KW-1133">Transmembrane helix</keyword>
<evidence type="ECO:0000256" key="3">
    <source>
        <dbReference type="ARBA" id="ARBA00022989"/>
    </source>
</evidence>
<dbReference type="RefSeq" id="XP_064665261.1">
    <property type="nucleotide sequence ID" value="XM_064816288.1"/>
</dbReference>